<dbReference type="InterPro" id="IPR050266">
    <property type="entry name" value="AB_hydrolase_sf"/>
</dbReference>
<keyword evidence="1" id="KW-0378">Hydrolase</keyword>
<feature type="domain" description="AB hydrolase-1" evidence="2">
    <location>
        <begin position="20"/>
        <end position="244"/>
    </location>
</feature>
<evidence type="ECO:0000256" key="1">
    <source>
        <dbReference type="ARBA" id="ARBA00022801"/>
    </source>
</evidence>
<protein>
    <submittedName>
        <fullName evidence="3">3-oxoadipate enol-lactonase</fullName>
    </submittedName>
</protein>
<reference evidence="4" key="1">
    <citation type="journal article" date="2019" name="Int. J. Syst. Evol. Microbiol.">
        <title>The Global Catalogue of Microorganisms (GCM) 10K type strain sequencing project: providing services to taxonomists for standard genome sequencing and annotation.</title>
        <authorList>
            <consortium name="The Broad Institute Genomics Platform"/>
            <consortium name="The Broad Institute Genome Sequencing Center for Infectious Disease"/>
            <person name="Wu L."/>
            <person name="Ma J."/>
        </authorList>
    </citation>
    <scope>NUCLEOTIDE SEQUENCE [LARGE SCALE GENOMIC DNA]</scope>
    <source>
        <strain evidence="4">JCM 9458</strain>
    </source>
</reference>
<dbReference type="PANTHER" id="PTHR43798:SF31">
    <property type="entry name" value="AB HYDROLASE SUPERFAMILY PROTEIN YCLE"/>
    <property type="match status" value="1"/>
</dbReference>
<evidence type="ECO:0000313" key="4">
    <source>
        <dbReference type="Proteomes" id="UP001501676"/>
    </source>
</evidence>
<dbReference type="SUPFAM" id="SSF53474">
    <property type="entry name" value="alpha/beta-Hydrolases"/>
    <property type="match status" value="1"/>
</dbReference>
<dbReference type="InterPro" id="IPR029058">
    <property type="entry name" value="AB_hydrolase_fold"/>
</dbReference>
<evidence type="ECO:0000313" key="3">
    <source>
        <dbReference type="EMBL" id="GAA3385748.1"/>
    </source>
</evidence>
<gene>
    <name evidence="3" type="primary">pcaD_1</name>
    <name evidence="3" type="ORF">GCM10020369_20490</name>
</gene>
<sequence>MTARLACTWYGLDDVPVDAPVLVLGNSIGTNQGMWAPLIPELAGRFRVLAVETRGHAGSEVLPGPYSLDELGQDFLALFDELHLGTVRYAGLSLGGMIGMWLAAHAPERVERMALICTSAYLPPATNWIERAETVRAKGTGSIADVAAGRWFTEGFRAREPERVAAAVAMLEATPDEGYAACCEAIAGMDLRGDLPRITADTLVIAGADDPATPPSHAEAIVGSVPGARLQIVPDAAHLATLEQPEAIGALVVAHLGGAR</sequence>
<dbReference type="EMBL" id="BAAAYN010000012">
    <property type="protein sequence ID" value="GAA3385748.1"/>
    <property type="molecule type" value="Genomic_DNA"/>
</dbReference>
<dbReference type="Pfam" id="PF00561">
    <property type="entry name" value="Abhydrolase_1"/>
    <property type="match status" value="1"/>
</dbReference>
<dbReference type="PANTHER" id="PTHR43798">
    <property type="entry name" value="MONOACYLGLYCEROL LIPASE"/>
    <property type="match status" value="1"/>
</dbReference>
<dbReference type="NCBIfam" id="TIGR02427">
    <property type="entry name" value="protocat_pcaD"/>
    <property type="match status" value="1"/>
</dbReference>
<dbReference type="Gene3D" id="3.40.50.1820">
    <property type="entry name" value="alpha/beta hydrolase"/>
    <property type="match status" value="1"/>
</dbReference>
<organism evidence="3 4">
    <name type="scientific">Cryptosporangium minutisporangium</name>
    <dbReference type="NCBI Taxonomy" id="113569"/>
    <lineage>
        <taxon>Bacteria</taxon>
        <taxon>Bacillati</taxon>
        <taxon>Actinomycetota</taxon>
        <taxon>Actinomycetes</taxon>
        <taxon>Cryptosporangiales</taxon>
        <taxon>Cryptosporangiaceae</taxon>
        <taxon>Cryptosporangium</taxon>
    </lineage>
</organism>
<proteinExistence type="predicted"/>
<dbReference type="InterPro" id="IPR000073">
    <property type="entry name" value="AB_hydrolase_1"/>
</dbReference>
<keyword evidence="4" id="KW-1185">Reference proteome</keyword>
<dbReference type="PRINTS" id="PR00111">
    <property type="entry name" value="ABHYDROLASE"/>
</dbReference>
<dbReference type="RefSeq" id="WP_345727782.1">
    <property type="nucleotide sequence ID" value="NZ_BAAAYN010000012.1"/>
</dbReference>
<evidence type="ECO:0000259" key="2">
    <source>
        <dbReference type="Pfam" id="PF00561"/>
    </source>
</evidence>
<dbReference type="InterPro" id="IPR026968">
    <property type="entry name" value="PcaD/CatD"/>
</dbReference>
<dbReference type="Proteomes" id="UP001501676">
    <property type="component" value="Unassembled WGS sequence"/>
</dbReference>
<name>A0ABP6SUQ5_9ACTN</name>
<accession>A0ABP6SUQ5</accession>
<comment type="caution">
    <text evidence="3">The sequence shown here is derived from an EMBL/GenBank/DDBJ whole genome shotgun (WGS) entry which is preliminary data.</text>
</comment>